<proteinExistence type="predicted"/>
<evidence type="ECO:0000313" key="1">
    <source>
        <dbReference type="EMBL" id="EFV99246.1"/>
    </source>
</evidence>
<keyword evidence="2" id="KW-1185">Reference proteome</keyword>
<sequence length="39" mass="4720">MSKTVAKKTKKTGFSYEKSKYRIKYLNRFKNLKKLIDFS</sequence>
<comment type="caution">
    <text evidence="1">The sequence shown here is derived from an EMBL/GenBank/DDBJ whole genome shotgun (WGS) entry which is preliminary data.</text>
</comment>
<reference evidence="1 2" key="1">
    <citation type="submission" date="2010-12" db="EMBL/GenBank/DDBJ databases">
        <authorList>
            <person name="Muzny D."/>
            <person name="Qin X."/>
            <person name="Deng J."/>
            <person name="Jiang H."/>
            <person name="Liu Y."/>
            <person name="Qu J."/>
            <person name="Song X.-Z."/>
            <person name="Zhang L."/>
            <person name="Thornton R."/>
            <person name="Coyle M."/>
            <person name="Francisco L."/>
            <person name="Jackson L."/>
            <person name="Javaid M."/>
            <person name="Korchina V."/>
            <person name="Kovar C."/>
            <person name="Mata R."/>
            <person name="Mathew T."/>
            <person name="Ngo R."/>
            <person name="Nguyen L."/>
            <person name="Nguyen N."/>
            <person name="Okwuonu G."/>
            <person name="Ongeri F."/>
            <person name="Pham C."/>
            <person name="Simmons D."/>
            <person name="Wilczek-Boney K."/>
            <person name="Hale W."/>
            <person name="Jakkamsetti A."/>
            <person name="Pham P."/>
            <person name="Ruth R."/>
            <person name="San Lucas F."/>
            <person name="Warren J."/>
            <person name="Zhang J."/>
            <person name="Zhao Z."/>
            <person name="Zhou C."/>
            <person name="Zhu D."/>
            <person name="Lee S."/>
            <person name="Bess C."/>
            <person name="Blankenburg K."/>
            <person name="Forbes L."/>
            <person name="Fu Q."/>
            <person name="Gubbala S."/>
            <person name="Hirani K."/>
            <person name="Jayaseelan J.C."/>
            <person name="Lara F."/>
            <person name="Munidasa M."/>
            <person name="Palculict T."/>
            <person name="Patil S."/>
            <person name="Pu L.-L."/>
            <person name="Saada N."/>
            <person name="Tang L."/>
            <person name="Weissenberger G."/>
            <person name="Zhu Y."/>
            <person name="Hemphill L."/>
            <person name="Shang Y."/>
            <person name="Youmans B."/>
            <person name="Ayvaz T."/>
            <person name="Ross M."/>
            <person name="Santibanez J."/>
            <person name="Aqrawi P."/>
            <person name="Gross S."/>
            <person name="Joshi V."/>
            <person name="Fowler G."/>
            <person name="Nazareth L."/>
            <person name="Reid J."/>
            <person name="Worley K."/>
            <person name="Petrosino J."/>
            <person name="Highlander S."/>
            <person name="Gibbs R."/>
        </authorList>
    </citation>
    <scope>NUCLEOTIDE SEQUENCE [LARGE SCALE GENOMIC DNA]</scope>
    <source>
        <strain evidence="1 2">ATCC 700641</strain>
    </source>
</reference>
<name>E7SAY7_9STRE</name>
<gene>
    <name evidence="1" type="ORF">HMPREF9421_1354</name>
</gene>
<organism evidence="1 2">
    <name type="scientific">Streptococcus australis ATCC 700641</name>
    <dbReference type="NCBI Taxonomy" id="888833"/>
    <lineage>
        <taxon>Bacteria</taxon>
        <taxon>Bacillati</taxon>
        <taxon>Bacillota</taxon>
        <taxon>Bacilli</taxon>
        <taxon>Lactobacillales</taxon>
        <taxon>Streptococcaceae</taxon>
        <taxon>Streptococcus</taxon>
    </lineage>
</organism>
<protein>
    <submittedName>
        <fullName evidence="1">Uncharacterized protein</fullName>
    </submittedName>
</protein>
<dbReference type="HOGENOM" id="CLU_3317441_0_0_9"/>
<accession>E7SAY7</accession>
<dbReference type="AlphaFoldDB" id="E7SAY7"/>
<dbReference type="EMBL" id="AEQR01000019">
    <property type="protein sequence ID" value="EFV99246.1"/>
    <property type="molecule type" value="Genomic_DNA"/>
</dbReference>
<evidence type="ECO:0000313" key="2">
    <source>
        <dbReference type="Proteomes" id="UP000002814"/>
    </source>
</evidence>
<dbReference type="Proteomes" id="UP000002814">
    <property type="component" value="Unassembled WGS sequence"/>
</dbReference>